<evidence type="ECO:0000256" key="2">
    <source>
        <dbReference type="ARBA" id="ARBA00022679"/>
    </source>
</evidence>
<sequence>MKIVHIINSLETGGAETLVANLALAAKEAGDECEIVTLRSAGGVPLRRAEKHGLKVTAIASSLWDPRIPVRLRSMTRDADVVHVHLFPALYWATAIAKPLLFTEHSTSNRRMENPAFRVAERFVYARYNGFFAISDGVAASLSRYLEFLGLCKPVVTAPNGISSDFLTENGARAAGQRRIAFVGSLKEVKRVDLAIRAVARLKDARLQIAGDGPLAASLVELSHDLGVASRVEFLGEVDDVKSVLLQNDVLLSTSEFEGFSLVAAEAQATGVPVVGPDVAGFNEVVLDGETGVLFSDRTPEGIARAVNEVLTLEAYPRFSANAVAHARKFSIENSYLIQRKQYLALVHESKKA</sequence>
<feature type="domain" description="Glycosyl transferase family 1" evidence="3">
    <location>
        <begin position="172"/>
        <end position="318"/>
    </location>
</feature>
<gene>
    <name evidence="5" type="ORF">HMA55_10990</name>
</gene>
<protein>
    <submittedName>
        <fullName evidence="5">Glycosyltransferase</fullName>
    </submittedName>
</protein>
<name>A0A7H0K9B6_9CORY</name>
<evidence type="ECO:0000313" key="5">
    <source>
        <dbReference type="EMBL" id="MBA1838395.1"/>
    </source>
</evidence>
<feature type="domain" description="Glycosyltransferase subfamily 4-like N-terminal" evidence="4">
    <location>
        <begin position="13"/>
        <end position="165"/>
    </location>
</feature>
<dbReference type="AlphaFoldDB" id="A0A7H0K9B6"/>
<dbReference type="CDD" id="cd03811">
    <property type="entry name" value="GT4_GT28_WabH-like"/>
    <property type="match status" value="1"/>
</dbReference>
<evidence type="ECO:0000259" key="4">
    <source>
        <dbReference type="Pfam" id="PF13439"/>
    </source>
</evidence>
<keyword evidence="6" id="KW-1185">Reference proteome</keyword>
<reference evidence="5 6" key="1">
    <citation type="submission" date="2020-05" db="EMBL/GenBank/DDBJ databases">
        <title>Descriptions of Corynebacterium xxxx sp. nov., Corynebacterium yyyy sp. nov. and Corynebacterium zzzz sp. nov.</title>
        <authorList>
            <person name="Zhang G."/>
        </authorList>
    </citation>
    <scope>NUCLEOTIDE SEQUENCE [LARGE SCALE GENOMIC DNA]</scope>
    <source>
        <strain evidence="6">zg-913</strain>
    </source>
</reference>
<dbReference type="InterPro" id="IPR028098">
    <property type="entry name" value="Glyco_trans_4-like_N"/>
</dbReference>
<dbReference type="RefSeq" id="WP_181193083.1">
    <property type="nucleotide sequence ID" value="NZ_JABFED010000010.1"/>
</dbReference>
<organism evidence="5 6">
    <name type="scientific">Corynebacterium wankanglinii</name>
    <dbReference type="NCBI Taxonomy" id="2735136"/>
    <lineage>
        <taxon>Bacteria</taxon>
        <taxon>Bacillati</taxon>
        <taxon>Actinomycetota</taxon>
        <taxon>Actinomycetes</taxon>
        <taxon>Mycobacteriales</taxon>
        <taxon>Corynebacteriaceae</taxon>
        <taxon>Corynebacterium</taxon>
    </lineage>
</organism>
<evidence type="ECO:0000259" key="3">
    <source>
        <dbReference type="Pfam" id="PF00534"/>
    </source>
</evidence>
<evidence type="ECO:0000256" key="1">
    <source>
        <dbReference type="ARBA" id="ARBA00022676"/>
    </source>
</evidence>
<dbReference type="InterPro" id="IPR001296">
    <property type="entry name" value="Glyco_trans_1"/>
</dbReference>
<evidence type="ECO:0000313" key="6">
    <source>
        <dbReference type="Proteomes" id="UP000577408"/>
    </source>
</evidence>
<comment type="caution">
    <text evidence="5">The sequence shown here is derived from an EMBL/GenBank/DDBJ whole genome shotgun (WGS) entry which is preliminary data.</text>
</comment>
<dbReference type="SUPFAM" id="SSF53756">
    <property type="entry name" value="UDP-Glycosyltransferase/glycogen phosphorylase"/>
    <property type="match status" value="1"/>
</dbReference>
<dbReference type="Proteomes" id="UP000577408">
    <property type="component" value="Unassembled WGS sequence"/>
</dbReference>
<dbReference type="EMBL" id="JABFED010000010">
    <property type="protein sequence ID" value="MBA1838395.1"/>
    <property type="molecule type" value="Genomic_DNA"/>
</dbReference>
<dbReference type="PANTHER" id="PTHR12526">
    <property type="entry name" value="GLYCOSYLTRANSFERASE"/>
    <property type="match status" value="1"/>
</dbReference>
<proteinExistence type="predicted"/>
<accession>A0A7H0K9B6</accession>
<keyword evidence="2 5" id="KW-0808">Transferase</keyword>
<dbReference type="Gene3D" id="3.40.50.2000">
    <property type="entry name" value="Glycogen Phosphorylase B"/>
    <property type="match status" value="2"/>
</dbReference>
<dbReference type="PANTHER" id="PTHR12526:SF630">
    <property type="entry name" value="GLYCOSYLTRANSFERASE"/>
    <property type="match status" value="1"/>
</dbReference>
<dbReference type="Pfam" id="PF13439">
    <property type="entry name" value="Glyco_transf_4"/>
    <property type="match status" value="1"/>
</dbReference>
<dbReference type="Pfam" id="PF00534">
    <property type="entry name" value="Glycos_transf_1"/>
    <property type="match status" value="1"/>
</dbReference>
<keyword evidence="1" id="KW-0328">Glycosyltransferase</keyword>
<dbReference type="GO" id="GO:0016757">
    <property type="term" value="F:glycosyltransferase activity"/>
    <property type="evidence" value="ECO:0007669"/>
    <property type="project" value="UniProtKB-KW"/>
</dbReference>